<dbReference type="AlphaFoldDB" id="A0A7D9IRR3"/>
<reference evidence="1" key="1">
    <citation type="submission" date="2020-04" db="EMBL/GenBank/DDBJ databases">
        <authorList>
            <person name="Alioto T."/>
            <person name="Alioto T."/>
            <person name="Gomez Garrido J."/>
        </authorList>
    </citation>
    <scope>NUCLEOTIDE SEQUENCE</scope>
    <source>
        <strain evidence="1">A484AB</strain>
    </source>
</reference>
<evidence type="ECO:0000313" key="2">
    <source>
        <dbReference type="Proteomes" id="UP001152795"/>
    </source>
</evidence>
<dbReference type="EMBL" id="CACRXK020007357">
    <property type="protein sequence ID" value="CAB4012044.1"/>
    <property type="molecule type" value="Genomic_DNA"/>
</dbReference>
<protein>
    <submittedName>
        <fullName evidence="1">Uncharacterized protein</fullName>
    </submittedName>
</protein>
<organism evidence="1 2">
    <name type="scientific">Paramuricea clavata</name>
    <name type="common">Red gorgonian</name>
    <name type="synonym">Violescent sea-whip</name>
    <dbReference type="NCBI Taxonomy" id="317549"/>
    <lineage>
        <taxon>Eukaryota</taxon>
        <taxon>Metazoa</taxon>
        <taxon>Cnidaria</taxon>
        <taxon>Anthozoa</taxon>
        <taxon>Octocorallia</taxon>
        <taxon>Malacalcyonacea</taxon>
        <taxon>Plexauridae</taxon>
        <taxon>Paramuricea</taxon>
    </lineage>
</organism>
<accession>A0A7D9IRR3</accession>
<name>A0A7D9IRR3_PARCT</name>
<comment type="caution">
    <text evidence="1">The sequence shown here is derived from an EMBL/GenBank/DDBJ whole genome shotgun (WGS) entry which is preliminary data.</text>
</comment>
<keyword evidence="2" id="KW-1185">Reference proteome</keyword>
<evidence type="ECO:0000313" key="1">
    <source>
        <dbReference type="EMBL" id="CAB4012044.1"/>
    </source>
</evidence>
<dbReference type="Pfam" id="PF05380">
    <property type="entry name" value="Peptidase_A17"/>
    <property type="match status" value="1"/>
</dbReference>
<proteinExistence type="predicted"/>
<gene>
    <name evidence="1" type="ORF">PACLA_8A079189</name>
</gene>
<dbReference type="InterPro" id="IPR008042">
    <property type="entry name" value="Retrotrans_Pao"/>
</dbReference>
<dbReference type="Proteomes" id="UP001152795">
    <property type="component" value="Unassembled WGS sequence"/>
</dbReference>
<sequence>MATKPTELDEAQQALETKLKHIAITREKTEKIISSNNEQRIERHRDALKDLVNAADSSKRTVEGLKIANGEDIESITEWGEKIENTIGQADIDLDTLQKWIIKTKEHTTAKSRKEQLDFEKELYEAKLHYKTQLEETKQQQIGGETSSSMSRKIIYRDICDAKLPWDAELDGVLESQWLSCKRMLPDMITVPRPIARHQEPITDIQHHGFGHASNQGVSAVVYALAKQDSRDTQTLVAAKSRLAKRGLTIPWLELVAGHMTANLVSNVAKVIGQERVSQQHDGMTVQSLCIGYEAWGSTDSLWLIVS</sequence>